<evidence type="ECO:0000256" key="5">
    <source>
        <dbReference type="ARBA" id="ARBA00023141"/>
    </source>
</evidence>
<dbReference type="FunFam" id="3.30.70.260:FF:000012">
    <property type="entry name" value="Prephenate dehydratase"/>
    <property type="match status" value="1"/>
</dbReference>
<dbReference type="Proteomes" id="UP000317893">
    <property type="component" value="Unassembled WGS sequence"/>
</dbReference>
<evidence type="ECO:0000256" key="10">
    <source>
        <dbReference type="RuleBase" id="RU361254"/>
    </source>
</evidence>
<dbReference type="Gene3D" id="3.40.190.10">
    <property type="entry name" value="Periplasmic binding protein-like II"/>
    <property type="match status" value="2"/>
</dbReference>
<keyword evidence="14" id="KW-1185">Reference proteome</keyword>
<evidence type="ECO:0000259" key="11">
    <source>
        <dbReference type="PROSITE" id="PS51171"/>
    </source>
</evidence>
<dbReference type="InterPro" id="IPR045865">
    <property type="entry name" value="ACT-like_dom_sf"/>
</dbReference>
<dbReference type="CDD" id="cd04905">
    <property type="entry name" value="ACT_CM-PDT"/>
    <property type="match status" value="1"/>
</dbReference>
<dbReference type="SUPFAM" id="SSF55021">
    <property type="entry name" value="ACT-like"/>
    <property type="match status" value="1"/>
</dbReference>
<sequence length="332" mass="34278">MRAVDAAPSPRYGYLGPEGTFCEMALTRWLATDHHRAQAGDATPVPVPCSSVVGALAALRAGELDAAMVPIENSVEGGVTATLDALSVGDELVIVGEVLVPVTFVLAARPGTTLADVTAVGTHSHAWAQVRGWMDAHLPGATYVPTLSTAAAAAGLGGGRGPAADAAPYDASVSAAGAATRHGLSVLADDIGDNRGAVTRFVLVSRPGRTPAPTGSDKTSVVLFQRDDHPGGLLELLEQFATRGVNMTRLESRPTGAAMGSYCFTIDFEGHVTDERVGETLMGLRRVCAQVRWLGSYPAADGVPTPPRAGTAEADFVAARDWLAALRSSATR</sequence>
<reference evidence="13 14" key="1">
    <citation type="submission" date="2019-06" db="EMBL/GenBank/DDBJ databases">
        <title>Sequencing the genomes of 1000 actinobacteria strains.</title>
        <authorList>
            <person name="Klenk H.-P."/>
        </authorList>
    </citation>
    <scope>NUCLEOTIDE SEQUENCE [LARGE SCALE GENOMIC DNA]</scope>
    <source>
        <strain evidence="13 14">DSM 18607</strain>
    </source>
</reference>
<accession>A0A542DYT0</accession>
<dbReference type="EC" id="4.2.1.51" evidence="2 10"/>
<feature type="domain" description="ACT" evidence="12">
    <location>
        <begin position="221"/>
        <end position="298"/>
    </location>
</feature>
<dbReference type="GO" id="GO:0005737">
    <property type="term" value="C:cytoplasm"/>
    <property type="evidence" value="ECO:0007669"/>
    <property type="project" value="TreeGrafter"/>
</dbReference>
<dbReference type="InterPro" id="IPR002912">
    <property type="entry name" value="ACT_dom"/>
</dbReference>
<dbReference type="CDD" id="cd13632">
    <property type="entry name" value="PBP2_Aa-PDT_like"/>
    <property type="match status" value="1"/>
</dbReference>
<evidence type="ECO:0000256" key="1">
    <source>
        <dbReference type="ARBA" id="ARBA00004741"/>
    </source>
</evidence>
<dbReference type="PANTHER" id="PTHR21022:SF19">
    <property type="entry name" value="PREPHENATE DEHYDRATASE-RELATED"/>
    <property type="match status" value="1"/>
</dbReference>
<dbReference type="PIRSF" id="PIRSF001500">
    <property type="entry name" value="Chor_mut_pdt_Ppr"/>
    <property type="match status" value="1"/>
</dbReference>
<dbReference type="SUPFAM" id="SSF53850">
    <property type="entry name" value="Periplasmic binding protein-like II"/>
    <property type="match status" value="1"/>
</dbReference>
<evidence type="ECO:0000259" key="12">
    <source>
        <dbReference type="PROSITE" id="PS51671"/>
    </source>
</evidence>
<dbReference type="InterPro" id="IPR018528">
    <property type="entry name" value="Preph_deHydtase_CS"/>
</dbReference>
<gene>
    <name evidence="10" type="primary">pheA</name>
    <name evidence="13" type="ORF">FB458_1293</name>
</gene>
<evidence type="ECO:0000256" key="4">
    <source>
        <dbReference type="ARBA" id="ARBA00022605"/>
    </source>
</evidence>
<name>A0A542DYT0_9MICO</name>
<dbReference type="UniPathway" id="UPA00121">
    <property type="reaction ID" value="UER00345"/>
</dbReference>
<proteinExistence type="predicted"/>
<evidence type="ECO:0000256" key="2">
    <source>
        <dbReference type="ARBA" id="ARBA00013147"/>
    </source>
</evidence>
<evidence type="ECO:0000313" key="13">
    <source>
        <dbReference type="EMBL" id="TQJ08209.1"/>
    </source>
</evidence>
<dbReference type="Pfam" id="PF00800">
    <property type="entry name" value="PDT"/>
    <property type="match status" value="1"/>
</dbReference>
<comment type="catalytic activity">
    <reaction evidence="8 10">
        <text>prephenate + H(+) = 3-phenylpyruvate + CO2 + H2O</text>
        <dbReference type="Rhea" id="RHEA:21648"/>
        <dbReference type="ChEBI" id="CHEBI:15377"/>
        <dbReference type="ChEBI" id="CHEBI:15378"/>
        <dbReference type="ChEBI" id="CHEBI:16526"/>
        <dbReference type="ChEBI" id="CHEBI:18005"/>
        <dbReference type="ChEBI" id="CHEBI:29934"/>
        <dbReference type="EC" id="4.2.1.51"/>
    </reaction>
</comment>
<keyword evidence="6 10" id="KW-0584">Phenylalanine biosynthesis</keyword>
<evidence type="ECO:0000313" key="14">
    <source>
        <dbReference type="Proteomes" id="UP000317893"/>
    </source>
</evidence>
<organism evidence="13 14">
    <name type="scientific">Lapillicoccus jejuensis</name>
    <dbReference type="NCBI Taxonomy" id="402171"/>
    <lineage>
        <taxon>Bacteria</taxon>
        <taxon>Bacillati</taxon>
        <taxon>Actinomycetota</taxon>
        <taxon>Actinomycetes</taxon>
        <taxon>Micrococcales</taxon>
        <taxon>Intrasporangiaceae</taxon>
        <taxon>Lapillicoccus</taxon>
    </lineage>
</organism>
<dbReference type="PROSITE" id="PS00858">
    <property type="entry name" value="PREPHENATE_DEHYDR_2"/>
    <property type="match status" value="1"/>
</dbReference>
<evidence type="ECO:0000256" key="3">
    <source>
        <dbReference type="ARBA" id="ARBA00021872"/>
    </source>
</evidence>
<keyword evidence="4 10" id="KW-0028">Amino-acid biosynthesis</keyword>
<dbReference type="AlphaFoldDB" id="A0A542DYT0"/>
<comment type="pathway">
    <text evidence="1 10">Amino-acid biosynthesis; L-phenylalanine biosynthesis; phenylpyruvate from prephenate: step 1/1.</text>
</comment>
<evidence type="ECO:0000256" key="8">
    <source>
        <dbReference type="ARBA" id="ARBA00047848"/>
    </source>
</evidence>
<feature type="domain" description="Prephenate dehydratase" evidence="11">
    <location>
        <begin position="11"/>
        <end position="206"/>
    </location>
</feature>
<evidence type="ECO:0000256" key="6">
    <source>
        <dbReference type="ARBA" id="ARBA00023222"/>
    </source>
</evidence>
<dbReference type="PANTHER" id="PTHR21022">
    <property type="entry name" value="PREPHENATE DEHYDRATASE P PROTEIN"/>
    <property type="match status" value="1"/>
</dbReference>
<dbReference type="NCBIfam" id="NF008865">
    <property type="entry name" value="PRK11898.1"/>
    <property type="match status" value="1"/>
</dbReference>
<dbReference type="FunFam" id="3.40.190.10:FF:000064">
    <property type="entry name" value="Prephenate dehydratase"/>
    <property type="match status" value="1"/>
</dbReference>
<dbReference type="GO" id="GO:0009094">
    <property type="term" value="P:L-phenylalanine biosynthetic process"/>
    <property type="evidence" value="ECO:0007669"/>
    <property type="project" value="UniProtKB-UniPathway"/>
</dbReference>
<keyword evidence="5 10" id="KW-0057">Aromatic amino acid biosynthesis</keyword>
<feature type="site" description="Essential for prephenate dehydratase activity" evidence="9">
    <location>
        <position position="199"/>
    </location>
</feature>
<dbReference type="PROSITE" id="PS51671">
    <property type="entry name" value="ACT"/>
    <property type="match status" value="1"/>
</dbReference>
<evidence type="ECO:0000256" key="9">
    <source>
        <dbReference type="PIRSR" id="PIRSR001500-2"/>
    </source>
</evidence>
<dbReference type="Gene3D" id="3.30.70.260">
    <property type="match status" value="1"/>
</dbReference>
<dbReference type="InterPro" id="IPR001086">
    <property type="entry name" value="Preph_deHydtase"/>
</dbReference>
<dbReference type="GO" id="GO:0004664">
    <property type="term" value="F:prephenate dehydratase activity"/>
    <property type="evidence" value="ECO:0007669"/>
    <property type="project" value="UniProtKB-UniRule"/>
</dbReference>
<comment type="caution">
    <text evidence="13">The sequence shown here is derived from an EMBL/GenBank/DDBJ whole genome shotgun (WGS) entry which is preliminary data.</text>
</comment>
<protein>
    <recommendedName>
        <fullName evidence="3 10">Prephenate dehydratase</fullName>
        <shortName evidence="10">PDT</shortName>
        <ecNumber evidence="2 10">4.2.1.51</ecNumber>
    </recommendedName>
</protein>
<dbReference type="PROSITE" id="PS51171">
    <property type="entry name" value="PREPHENATE_DEHYDR_3"/>
    <property type="match status" value="1"/>
</dbReference>
<dbReference type="EMBL" id="VFMN01000001">
    <property type="protein sequence ID" value="TQJ08209.1"/>
    <property type="molecule type" value="Genomic_DNA"/>
</dbReference>
<keyword evidence="7 10" id="KW-0456">Lyase</keyword>
<dbReference type="RefSeq" id="WP_425460837.1">
    <property type="nucleotide sequence ID" value="NZ_BAAAPR010000002.1"/>
</dbReference>
<evidence type="ECO:0000256" key="7">
    <source>
        <dbReference type="ARBA" id="ARBA00023239"/>
    </source>
</evidence>
<dbReference type="InterPro" id="IPR008242">
    <property type="entry name" value="Chor_mutase/pphenate_deHydtase"/>
</dbReference>